<feature type="transmembrane region" description="Helical" evidence="1">
    <location>
        <begin position="12"/>
        <end position="35"/>
    </location>
</feature>
<comment type="caution">
    <text evidence="2">The sequence shown here is derived from an EMBL/GenBank/DDBJ whole genome shotgun (WGS) entry which is preliminary data.</text>
</comment>
<keyword evidence="1" id="KW-0812">Transmembrane</keyword>
<evidence type="ECO:0000256" key="1">
    <source>
        <dbReference type="SAM" id="Phobius"/>
    </source>
</evidence>
<reference evidence="2 3" key="1">
    <citation type="submission" date="2020-04" db="EMBL/GenBank/DDBJ databases">
        <title>Genomic insights into acetone-butanol-ethanol (ABE) fermentation by sequencing solventogenic clostridia strains.</title>
        <authorList>
            <person name="Brown S."/>
        </authorList>
    </citation>
    <scope>NUCLEOTIDE SEQUENCE [LARGE SCALE GENOMIC DNA]</scope>
    <source>
        <strain evidence="2 3">DJ011</strain>
    </source>
</reference>
<keyword evidence="1" id="KW-1133">Transmembrane helix</keyword>
<evidence type="ECO:0000313" key="2">
    <source>
        <dbReference type="EMBL" id="MBC2396742.1"/>
    </source>
</evidence>
<keyword evidence="3" id="KW-1185">Reference proteome</keyword>
<dbReference type="AlphaFoldDB" id="A0A923E7M6"/>
<dbReference type="RefSeq" id="WP_035146549.1">
    <property type="nucleotide sequence ID" value="NZ_JAAZWO010000003.1"/>
</dbReference>
<accession>A0A923E7M6</accession>
<protein>
    <submittedName>
        <fullName evidence="2">Uncharacterized protein</fullName>
    </submittedName>
</protein>
<keyword evidence="1" id="KW-0472">Membrane</keyword>
<dbReference type="Proteomes" id="UP000563151">
    <property type="component" value="Unassembled WGS sequence"/>
</dbReference>
<proteinExistence type="predicted"/>
<evidence type="ECO:0000313" key="3">
    <source>
        <dbReference type="Proteomes" id="UP000563151"/>
    </source>
</evidence>
<feature type="transmembrane region" description="Helical" evidence="1">
    <location>
        <begin position="74"/>
        <end position="98"/>
    </location>
</feature>
<dbReference type="EMBL" id="JAAZWO010000003">
    <property type="protein sequence ID" value="MBC2396742.1"/>
    <property type="molecule type" value="Genomic_DNA"/>
</dbReference>
<gene>
    <name evidence="2" type="ORF">HGG79_02960</name>
</gene>
<name>A0A923E7M6_CLOTT</name>
<organism evidence="2 3">
    <name type="scientific">Clostridium tetanomorphum</name>
    <dbReference type="NCBI Taxonomy" id="1553"/>
    <lineage>
        <taxon>Bacteria</taxon>
        <taxon>Bacillati</taxon>
        <taxon>Bacillota</taxon>
        <taxon>Clostridia</taxon>
        <taxon>Eubacteriales</taxon>
        <taxon>Clostridiaceae</taxon>
        <taxon>Clostridium</taxon>
    </lineage>
</organism>
<sequence>MINTIKKHKIVVIVVLVDLFLTWLLAYSGIVLPYISPSVESYRCSGTSFPRDYIQKLIWLFMHVPTSLFIDARLGGITTSNGFVFLSVLQTGLIAYYLEKKILHMSK</sequence>